<accession>A0A9X3WQI2</accession>
<keyword evidence="1" id="KW-0378">Hydrolase</keyword>
<dbReference type="EMBL" id="JAMQJZ010000013">
    <property type="protein sequence ID" value="MDC3421771.1"/>
    <property type="molecule type" value="Genomic_DNA"/>
</dbReference>
<dbReference type="Proteomes" id="UP001145072">
    <property type="component" value="Unassembled WGS sequence"/>
</dbReference>
<gene>
    <name evidence="1" type="ORF">NC661_15465</name>
</gene>
<dbReference type="SFLD" id="SFLDS00003">
    <property type="entry name" value="Haloacid_Dehalogenase"/>
    <property type="match status" value="1"/>
</dbReference>
<dbReference type="NCBIfam" id="TIGR01482">
    <property type="entry name" value="SPP-subfamily"/>
    <property type="match status" value="1"/>
</dbReference>
<sequence>MRKDKKIRLIALDLDGTLLSEQDMISQENIEAIKLAREHGVEVIFSTGRHYSTCKAFAEQLQLSSYLITVNGSEIRTVSGELVDRQLLDIAVVEHLVALHKKYKTYAWMTSTEQIWRGELPSELEVHQWLKFGYDTDDPSVKMAIMEELASLGELEISDSSPTNIEVNAVGINKAVAIEKVCKRLGLSMDEVMAAGDSLNDIKMIEACGLGVAMGNAQDQVKASADWVTKSNVEHGVAHAIHTWVLQ</sequence>
<dbReference type="RefSeq" id="WP_259866115.1">
    <property type="nucleotide sequence ID" value="NZ_JAMQJZ010000013.1"/>
</dbReference>
<dbReference type="GO" id="GO:0016791">
    <property type="term" value="F:phosphatase activity"/>
    <property type="evidence" value="ECO:0007669"/>
    <property type="project" value="TreeGrafter"/>
</dbReference>
<dbReference type="PANTHER" id="PTHR10000">
    <property type="entry name" value="PHOSPHOSERINE PHOSPHATASE"/>
    <property type="match status" value="1"/>
</dbReference>
<evidence type="ECO:0000313" key="2">
    <source>
        <dbReference type="Proteomes" id="UP001145072"/>
    </source>
</evidence>
<dbReference type="AlphaFoldDB" id="A0A9X3WQI2"/>
<dbReference type="Gene3D" id="3.40.50.1000">
    <property type="entry name" value="HAD superfamily/HAD-like"/>
    <property type="match status" value="2"/>
</dbReference>
<dbReference type="SUPFAM" id="SSF56784">
    <property type="entry name" value="HAD-like"/>
    <property type="match status" value="1"/>
</dbReference>
<comment type="caution">
    <text evidence="1">The sequence shown here is derived from an EMBL/GenBank/DDBJ whole genome shotgun (WGS) entry which is preliminary data.</text>
</comment>
<dbReference type="CDD" id="cd07516">
    <property type="entry name" value="HAD_Pase"/>
    <property type="match status" value="1"/>
</dbReference>
<dbReference type="SFLD" id="SFLDG01140">
    <property type="entry name" value="C2.B:_Phosphomannomutase_and_P"/>
    <property type="match status" value="1"/>
</dbReference>
<dbReference type="Pfam" id="PF08282">
    <property type="entry name" value="Hydrolase_3"/>
    <property type="match status" value="2"/>
</dbReference>
<keyword evidence="2" id="KW-1185">Reference proteome</keyword>
<dbReference type="PROSITE" id="PS01228">
    <property type="entry name" value="COF_1"/>
    <property type="match status" value="1"/>
</dbReference>
<dbReference type="GO" id="GO:0005829">
    <property type="term" value="C:cytosol"/>
    <property type="evidence" value="ECO:0007669"/>
    <property type="project" value="TreeGrafter"/>
</dbReference>
<protein>
    <submittedName>
        <fullName evidence="1">Cof-type HAD-IIB family hydrolase</fullName>
    </submittedName>
</protein>
<dbReference type="InterPro" id="IPR036412">
    <property type="entry name" value="HAD-like_sf"/>
</dbReference>
<dbReference type="InterPro" id="IPR006379">
    <property type="entry name" value="HAD-SF_hydro_IIB"/>
</dbReference>
<proteinExistence type="predicted"/>
<name>A0A9X3WQI2_9BACI</name>
<dbReference type="GO" id="GO:0000287">
    <property type="term" value="F:magnesium ion binding"/>
    <property type="evidence" value="ECO:0007669"/>
    <property type="project" value="TreeGrafter"/>
</dbReference>
<dbReference type="InterPro" id="IPR023214">
    <property type="entry name" value="HAD_sf"/>
</dbReference>
<dbReference type="PANTHER" id="PTHR10000:SF55">
    <property type="entry name" value="5-AMINO-6-(5-PHOSPHO-D-RIBITYLAMINO)URACIL PHOSPHATASE YCSE"/>
    <property type="match status" value="1"/>
</dbReference>
<organism evidence="1 2">
    <name type="scientific">Aquibacillus koreensis</name>
    <dbReference type="NCBI Taxonomy" id="279446"/>
    <lineage>
        <taxon>Bacteria</taxon>
        <taxon>Bacillati</taxon>
        <taxon>Bacillota</taxon>
        <taxon>Bacilli</taxon>
        <taxon>Bacillales</taxon>
        <taxon>Bacillaceae</taxon>
        <taxon>Aquibacillus</taxon>
    </lineage>
</organism>
<reference evidence="1" key="1">
    <citation type="submission" date="2022-06" db="EMBL/GenBank/DDBJ databases">
        <title>Aquibacillus sp. a new bacterium isolated from soil saline samples.</title>
        <authorList>
            <person name="Galisteo C."/>
            <person name="De La Haba R."/>
            <person name="Sanchez-Porro C."/>
            <person name="Ventosa A."/>
        </authorList>
    </citation>
    <scope>NUCLEOTIDE SEQUENCE</scope>
    <source>
        <strain evidence="1">JCM 12387</strain>
    </source>
</reference>
<dbReference type="NCBIfam" id="TIGR01484">
    <property type="entry name" value="HAD-SF-IIB"/>
    <property type="match status" value="1"/>
</dbReference>
<dbReference type="Gene3D" id="3.30.1240.10">
    <property type="match status" value="1"/>
</dbReference>
<evidence type="ECO:0000313" key="1">
    <source>
        <dbReference type="EMBL" id="MDC3421771.1"/>
    </source>
</evidence>